<proteinExistence type="predicted"/>
<accession>Q08PB5</accession>
<dbReference type="AlphaFoldDB" id="Q08PB5"/>
<dbReference type="EMBL" id="AAMD01000248">
    <property type="protein sequence ID" value="EAU62322.1"/>
    <property type="molecule type" value="Genomic_DNA"/>
</dbReference>
<feature type="region of interest" description="Disordered" evidence="1">
    <location>
        <begin position="1"/>
        <end position="20"/>
    </location>
</feature>
<gene>
    <name evidence="2" type="ORF">STIAU_7139</name>
</gene>
<protein>
    <recommendedName>
        <fullName evidence="4">Extracellular solute-binding protein</fullName>
    </recommendedName>
</protein>
<evidence type="ECO:0008006" key="4">
    <source>
        <dbReference type="Google" id="ProtNLM"/>
    </source>
</evidence>
<dbReference type="Proteomes" id="UP000032702">
    <property type="component" value="Unassembled WGS sequence"/>
</dbReference>
<name>Q08PB5_STIAD</name>
<evidence type="ECO:0000313" key="3">
    <source>
        <dbReference type="Proteomes" id="UP000032702"/>
    </source>
</evidence>
<reference evidence="2 3" key="1">
    <citation type="submission" date="2006-04" db="EMBL/GenBank/DDBJ databases">
        <authorList>
            <person name="Nierman W.C."/>
        </authorList>
    </citation>
    <scope>NUCLEOTIDE SEQUENCE [LARGE SCALE GENOMIC DNA]</scope>
    <source>
        <strain evidence="2 3">DW4/3-1</strain>
    </source>
</reference>
<comment type="caution">
    <text evidence="2">The sequence shown here is derived from an EMBL/GenBank/DDBJ whole genome shotgun (WGS) entry which is preliminary data.</text>
</comment>
<evidence type="ECO:0000313" key="2">
    <source>
        <dbReference type="EMBL" id="EAU62322.1"/>
    </source>
</evidence>
<sequence>MGGVQPGGVRLRRPAQGGGLSEERMALNRIAMAMLAASPFMGCTSSTRAAHPAPPPCAPASQRRPLRVSLYTLPANTEYRAALEQAFECEHRDIDLLLAETDVGRNYDPSEVAQALQTSVDVVEIDTLLLGDVAAKMEALGEGLALAPWGSSPPASEFHPAAIEASTLNGRALGWPHWMCGKFVLSTDEAVASAATVANLRAALGVSGRLAVDLGGSWSVPLLLLDESLDDRQDRRVEFDPAAIRSTDTYLLLREHCRTGDSLPCAKPERRFDTSGALAETGAWDALFDGTWKGYIGYSEHLFSWLPAQRRQAPHATPHIGSLVLGPASHPLWMVDAFVRGPACASHPQCALDAETFVRFASSPEGLAAGMWLQGPDAAPGQGVPRYLLPAAKRAWDDPRVAKDRLYSHLKELASQPGSPAPNGGFAARYVNITPKLRDQMNQAP</sequence>
<evidence type="ECO:0000256" key="1">
    <source>
        <dbReference type="SAM" id="MobiDB-lite"/>
    </source>
</evidence>
<dbReference type="Gene3D" id="3.40.190.10">
    <property type="entry name" value="Periplasmic binding protein-like II"/>
    <property type="match status" value="1"/>
</dbReference>
<organism evidence="2 3">
    <name type="scientific">Stigmatella aurantiaca (strain DW4/3-1)</name>
    <dbReference type="NCBI Taxonomy" id="378806"/>
    <lineage>
        <taxon>Bacteria</taxon>
        <taxon>Pseudomonadati</taxon>
        <taxon>Myxococcota</taxon>
        <taxon>Myxococcia</taxon>
        <taxon>Myxococcales</taxon>
        <taxon>Cystobacterineae</taxon>
        <taxon>Archangiaceae</taxon>
        <taxon>Stigmatella</taxon>
    </lineage>
</organism>